<dbReference type="Gene3D" id="3.40.50.850">
    <property type="entry name" value="Isochorismatase-like"/>
    <property type="match status" value="1"/>
</dbReference>
<evidence type="ECO:0000313" key="4">
    <source>
        <dbReference type="Proteomes" id="UP000272400"/>
    </source>
</evidence>
<evidence type="ECO:0000313" key="3">
    <source>
        <dbReference type="EMBL" id="ROO85235.1"/>
    </source>
</evidence>
<proteinExistence type="predicted"/>
<organism evidence="3 4">
    <name type="scientific">Actinocorallia herbida</name>
    <dbReference type="NCBI Taxonomy" id="58109"/>
    <lineage>
        <taxon>Bacteria</taxon>
        <taxon>Bacillati</taxon>
        <taxon>Actinomycetota</taxon>
        <taxon>Actinomycetes</taxon>
        <taxon>Streptosporangiales</taxon>
        <taxon>Thermomonosporaceae</taxon>
        <taxon>Actinocorallia</taxon>
    </lineage>
</organism>
<feature type="domain" description="Isochorismatase-like" evidence="2">
    <location>
        <begin position="4"/>
        <end position="173"/>
    </location>
</feature>
<sequence>MGTTALLVIDMFNPYRHEDAERLQHSAAGIVGPLAGLVRRAAASGEGLVVYVNDNLGDFSATRDDLVERALAGARPDLIEPLVPAPDCAFLTKIRHSAFYGTPLEYLLSHRDVDSVLLTGQVTEQCVLYTALDAYIRHIPLAVVTDAVAHIDPELGAAAVRMMRRNMRADLVTAGECFA</sequence>
<dbReference type="RefSeq" id="WP_123664762.1">
    <property type="nucleotide sequence ID" value="NZ_RJKE01000001.1"/>
</dbReference>
<dbReference type="CDD" id="cd00431">
    <property type="entry name" value="cysteine_hydrolases"/>
    <property type="match status" value="1"/>
</dbReference>
<evidence type="ECO:0000259" key="2">
    <source>
        <dbReference type="Pfam" id="PF00857"/>
    </source>
</evidence>
<dbReference type="Proteomes" id="UP000272400">
    <property type="component" value="Unassembled WGS sequence"/>
</dbReference>
<comment type="caution">
    <text evidence="3">The sequence shown here is derived from an EMBL/GenBank/DDBJ whole genome shotgun (WGS) entry which is preliminary data.</text>
</comment>
<keyword evidence="4" id="KW-1185">Reference proteome</keyword>
<dbReference type="InterPro" id="IPR050272">
    <property type="entry name" value="Isochorismatase-like_hydrls"/>
</dbReference>
<dbReference type="SUPFAM" id="SSF52499">
    <property type="entry name" value="Isochorismatase-like hydrolases"/>
    <property type="match status" value="1"/>
</dbReference>
<name>A0A3N1CVH0_9ACTN</name>
<dbReference type="InterPro" id="IPR000868">
    <property type="entry name" value="Isochorismatase-like_dom"/>
</dbReference>
<dbReference type="InterPro" id="IPR036380">
    <property type="entry name" value="Isochorismatase-like_sf"/>
</dbReference>
<dbReference type="OrthoDB" id="4305745at2"/>
<dbReference type="AlphaFoldDB" id="A0A3N1CVH0"/>
<dbReference type="PANTHER" id="PTHR43540">
    <property type="entry name" value="PEROXYUREIDOACRYLATE/UREIDOACRYLATE AMIDOHYDROLASE-RELATED"/>
    <property type="match status" value="1"/>
</dbReference>
<dbReference type="Pfam" id="PF00857">
    <property type="entry name" value="Isochorismatase"/>
    <property type="match status" value="1"/>
</dbReference>
<evidence type="ECO:0000256" key="1">
    <source>
        <dbReference type="ARBA" id="ARBA00022801"/>
    </source>
</evidence>
<gene>
    <name evidence="3" type="ORF">EDD29_2775</name>
</gene>
<dbReference type="PANTHER" id="PTHR43540:SF6">
    <property type="entry name" value="ISOCHORISMATASE-LIKE DOMAIN-CONTAINING PROTEIN"/>
    <property type="match status" value="1"/>
</dbReference>
<protein>
    <submittedName>
        <fullName evidence="3">Nicotinamidase-related amidase</fullName>
    </submittedName>
</protein>
<keyword evidence="1" id="KW-0378">Hydrolase</keyword>
<dbReference type="GO" id="GO:0016787">
    <property type="term" value="F:hydrolase activity"/>
    <property type="evidence" value="ECO:0007669"/>
    <property type="project" value="UniProtKB-KW"/>
</dbReference>
<reference evidence="3 4" key="1">
    <citation type="submission" date="2018-11" db="EMBL/GenBank/DDBJ databases">
        <title>Sequencing the genomes of 1000 actinobacteria strains.</title>
        <authorList>
            <person name="Klenk H.-P."/>
        </authorList>
    </citation>
    <scope>NUCLEOTIDE SEQUENCE [LARGE SCALE GENOMIC DNA]</scope>
    <source>
        <strain evidence="3 4">DSM 44254</strain>
    </source>
</reference>
<accession>A0A3N1CVH0</accession>
<dbReference type="EMBL" id="RJKE01000001">
    <property type="protein sequence ID" value="ROO85235.1"/>
    <property type="molecule type" value="Genomic_DNA"/>
</dbReference>